<feature type="transmembrane region" description="Helical" evidence="6">
    <location>
        <begin position="130"/>
        <end position="156"/>
    </location>
</feature>
<dbReference type="GO" id="GO:0005886">
    <property type="term" value="C:plasma membrane"/>
    <property type="evidence" value="ECO:0007669"/>
    <property type="project" value="UniProtKB-SubCell"/>
</dbReference>
<dbReference type="AlphaFoldDB" id="A0A7W8AK41"/>
<proteinExistence type="predicted"/>
<name>A0A7W8AK41_9HYPH</name>
<evidence type="ECO:0000313" key="7">
    <source>
        <dbReference type="EMBL" id="MBB5091851.1"/>
    </source>
</evidence>
<keyword evidence="2" id="KW-1003">Cell membrane</keyword>
<evidence type="ECO:0000313" key="8">
    <source>
        <dbReference type="Proteomes" id="UP000531231"/>
    </source>
</evidence>
<evidence type="ECO:0000256" key="4">
    <source>
        <dbReference type="ARBA" id="ARBA00022989"/>
    </source>
</evidence>
<evidence type="ECO:0000256" key="3">
    <source>
        <dbReference type="ARBA" id="ARBA00022692"/>
    </source>
</evidence>
<dbReference type="PANTHER" id="PTHR30086:SF20">
    <property type="entry name" value="ARGININE EXPORTER PROTEIN ARGO-RELATED"/>
    <property type="match status" value="1"/>
</dbReference>
<evidence type="ECO:0000256" key="6">
    <source>
        <dbReference type="SAM" id="Phobius"/>
    </source>
</evidence>
<accession>A0A7W8AK41</accession>
<feature type="transmembrane region" description="Helical" evidence="6">
    <location>
        <begin position="51"/>
        <end position="68"/>
    </location>
</feature>
<organism evidence="7 8">
    <name type="scientific">Pseudochrobactrum saccharolyticum</name>
    <dbReference type="NCBI Taxonomy" id="354352"/>
    <lineage>
        <taxon>Bacteria</taxon>
        <taxon>Pseudomonadati</taxon>
        <taxon>Pseudomonadota</taxon>
        <taxon>Alphaproteobacteria</taxon>
        <taxon>Hyphomicrobiales</taxon>
        <taxon>Brucellaceae</taxon>
        <taxon>Pseudochrobactrum</taxon>
    </lineage>
</organism>
<dbReference type="GO" id="GO:0015171">
    <property type="term" value="F:amino acid transmembrane transporter activity"/>
    <property type="evidence" value="ECO:0007669"/>
    <property type="project" value="TreeGrafter"/>
</dbReference>
<dbReference type="Pfam" id="PF01810">
    <property type="entry name" value="LysE"/>
    <property type="match status" value="1"/>
</dbReference>
<keyword evidence="3 6" id="KW-0812">Transmembrane</keyword>
<dbReference type="InterPro" id="IPR001123">
    <property type="entry name" value="LeuE-type"/>
</dbReference>
<feature type="transmembrane region" description="Helical" evidence="6">
    <location>
        <begin position="20"/>
        <end position="45"/>
    </location>
</feature>
<gene>
    <name evidence="7" type="ORF">HNQ68_002396</name>
</gene>
<keyword evidence="8" id="KW-1185">Reference proteome</keyword>
<evidence type="ECO:0000256" key="2">
    <source>
        <dbReference type="ARBA" id="ARBA00022475"/>
    </source>
</evidence>
<dbReference type="PANTHER" id="PTHR30086">
    <property type="entry name" value="ARGININE EXPORTER PROTEIN ARGO"/>
    <property type="match status" value="1"/>
</dbReference>
<keyword evidence="5 6" id="KW-0472">Membrane</keyword>
<keyword evidence="4 6" id="KW-1133">Transmembrane helix</keyword>
<evidence type="ECO:0000256" key="1">
    <source>
        <dbReference type="ARBA" id="ARBA00004651"/>
    </source>
</evidence>
<reference evidence="7 8" key="1">
    <citation type="submission" date="2020-08" db="EMBL/GenBank/DDBJ databases">
        <title>Genomic Encyclopedia of Type Strains, Phase IV (KMG-IV): sequencing the most valuable type-strain genomes for metagenomic binning, comparative biology and taxonomic classification.</title>
        <authorList>
            <person name="Goeker M."/>
        </authorList>
    </citation>
    <scope>NUCLEOTIDE SEQUENCE [LARGE SCALE GENOMIC DNA]</scope>
    <source>
        <strain evidence="7 8">DSM 25620</strain>
    </source>
</reference>
<evidence type="ECO:0000256" key="5">
    <source>
        <dbReference type="ARBA" id="ARBA00023136"/>
    </source>
</evidence>
<comment type="subcellular location">
    <subcellularLocation>
        <location evidence="1">Cell membrane</location>
        <topology evidence="1">Multi-pass membrane protein</topology>
    </subcellularLocation>
</comment>
<comment type="caution">
    <text evidence="7">The sequence shown here is derived from an EMBL/GenBank/DDBJ whole genome shotgun (WGS) entry which is preliminary data.</text>
</comment>
<sequence length="184" mass="20244">MIYLISRTVCQGKTAGFISLFGIAMGFVVYVLCSALGITAAFFAVPYAYEVLRYLGALYLLFLAWAALRPKKTLSLTPRRVDVDCYQKLFIVGFLTNLLNPKVAMLYLALLPQFIDPAQGSVFVQSLTLGLVQILSAITVQSVVIVTAGSISFVVLRHTKWIKIQQWVMGTIFAGLALRVATQN</sequence>
<protein>
    <submittedName>
        <fullName evidence="7">Threonine/homoserine/homoserine lactone efflux protein</fullName>
    </submittedName>
</protein>
<feature type="transmembrane region" description="Helical" evidence="6">
    <location>
        <begin position="89"/>
        <end position="110"/>
    </location>
</feature>
<dbReference type="EMBL" id="JACHIL010000004">
    <property type="protein sequence ID" value="MBB5091851.1"/>
    <property type="molecule type" value="Genomic_DNA"/>
</dbReference>
<dbReference type="Proteomes" id="UP000531231">
    <property type="component" value="Unassembled WGS sequence"/>
</dbReference>